<dbReference type="KEGG" id="mpec:B9O19_00936"/>
<name>A0A2K9P389_9FIRM</name>
<proteinExistence type="predicted"/>
<organism evidence="1 2">
    <name type="scientific">Monoglobus pectinilyticus</name>
    <dbReference type="NCBI Taxonomy" id="1981510"/>
    <lineage>
        <taxon>Bacteria</taxon>
        <taxon>Bacillati</taxon>
        <taxon>Bacillota</taxon>
        <taxon>Clostridia</taxon>
        <taxon>Monoglobales</taxon>
        <taxon>Monoglobaceae</taxon>
        <taxon>Monoglobus</taxon>
    </lineage>
</organism>
<dbReference type="AlphaFoldDB" id="A0A2K9P389"/>
<dbReference type="EMBL" id="CP020991">
    <property type="protein sequence ID" value="AUO19108.1"/>
    <property type="molecule type" value="Genomic_DNA"/>
</dbReference>
<dbReference type="GeneID" id="98062352"/>
<protein>
    <submittedName>
        <fullName evidence="1">Uncharacterized protein</fullName>
    </submittedName>
</protein>
<reference evidence="1 2" key="1">
    <citation type="submission" date="2017-04" db="EMBL/GenBank/DDBJ databases">
        <title>Monoglobus pectinilyticus 14 draft genome.</title>
        <authorList>
            <person name="Kim C."/>
            <person name="Rosendale D.I."/>
            <person name="Kelly W.J."/>
            <person name="Tannock G.W."/>
            <person name="Patchett M.L."/>
            <person name="Jordens J.Z."/>
        </authorList>
    </citation>
    <scope>NUCLEOTIDE SEQUENCE [LARGE SCALE GENOMIC DNA]</scope>
    <source>
        <strain evidence="1 2">14</strain>
    </source>
</reference>
<evidence type="ECO:0000313" key="2">
    <source>
        <dbReference type="Proteomes" id="UP000235589"/>
    </source>
</evidence>
<keyword evidence="2" id="KW-1185">Reference proteome</keyword>
<evidence type="ECO:0000313" key="1">
    <source>
        <dbReference type="EMBL" id="AUO19108.1"/>
    </source>
</evidence>
<accession>A0A2K9P389</accession>
<dbReference type="RefSeq" id="WP_102365338.1">
    <property type="nucleotide sequence ID" value="NZ_CP020991.1"/>
</dbReference>
<dbReference type="Proteomes" id="UP000235589">
    <property type="component" value="Chromosome"/>
</dbReference>
<gene>
    <name evidence="1" type="ORF">B9O19_00936</name>
</gene>
<sequence length="62" mass="7288">MKKCILCGREAEQLTETKYNGRNIKICDICRFNFEKLNDKGNIKGICEAINYFKKLMSENHE</sequence>
<dbReference type="OrthoDB" id="9779910at2"/>